<protein>
    <submittedName>
        <fullName evidence="2">Uncharacterized protein</fullName>
    </submittedName>
</protein>
<reference evidence="3" key="1">
    <citation type="submission" date="2017-01" db="EMBL/GenBank/DDBJ databases">
        <authorList>
            <person name="Wang Y."/>
            <person name="White M."/>
            <person name="Kvist S."/>
            <person name="Moncalvo J.-M."/>
        </authorList>
    </citation>
    <scope>NUCLEOTIDE SEQUENCE [LARGE SCALE GENOMIC DNA]</scope>
    <source>
        <strain evidence="3">ID-206-W2</strain>
    </source>
</reference>
<dbReference type="InterPro" id="IPR015419">
    <property type="entry name" value="CTAG/Pcc1"/>
</dbReference>
<dbReference type="AlphaFoldDB" id="A0A1R1YF66"/>
<organism evidence="2 3">
    <name type="scientific">Smittium culicis</name>
    <dbReference type="NCBI Taxonomy" id="133412"/>
    <lineage>
        <taxon>Eukaryota</taxon>
        <taxon>Fungi</taxon>
        <taxon>Fungi incertae sedis</taxon>
        <taxon>Zoopagomycota</taxon>
        <taxon>Kickxellomycotina</taxon>
        <taxon>Harpellomycetes</taxon>
        <taxon>Harpellales</taxon>
        <taxon>Legeriomycetaceae</taxon>
        <taxon>Smittium</taxon>
    </lineage>
</organism>
<evidence type="ECO:0000313" key="2">
    <source>
        <dbReference type="EMBL" id="OMJ25445.1"/>
    </source>
</evidence>
<dbReference type="Proteomes" id="UP000187429">
    <property type="component" value="Unassembled WGS sequence"/>
</dbReference>
<comment type="similarity">
    <text evidence="1">Belongs to the CTAG/PCC1 family.</text>
</comment>
<evidence type="ECO:0000256" key="1">
    <source>
        <dbReference type="ARBA" id="ARBA00007073"/>
    </source>
</evidence>
<comment type="caution">
    <text evidence="2">The sequence shown here is derived from an EMBL/GenBank/DDBJ whole genome shotgun (WGS) entry which is preliminary data.</text>
</comment>
<evidence type="ECO:0000313" key="3">
    <source>
        <dbReference type="Proteomes" id="UP000187429"/>
    </source>
</evidence>
<sequence length="135" mass="15685">MQAPKYAEIAKSSLQADIEPNMGKLMRKIYTQEHILVIEFSTAIPKLLRTDVLVLITNKVELIRYHLDSAVQVHEFQLFSRRTRGKRRVNTIVDPKPRQFGVVADYPALNIAARFYKFLRVLLKKPCRLVAFFLV</sequence>
<accession>A0A1R1YF66</accession>
<name>A0A1R1YF66_9FUNG</name>
<proteinExistence type="inferred from homology"/>
<dbReference type="Pfam" id="PF09341">
    <property type="entry name" value="Pcc1"/>
    <property type="match status" value="1"/>
</dbReference>
<dbReference type="EMBL" id="LSSM01001640">
    <property type="protein sequence ID" value="OMJ25445.1"/>
    <property type="molecule type" value="Genomic_DNA"/>
</dbReference>
<gene>
    <name evidence="2" type="ORF">AYI69_g4296</name>
</gene>
<keyword evidence="3" id="KW-1185">Reference proteome</keyword>